<organism evidence="2 3">
    <name type="scientific">Aminobacterium colombiense (strain DSM 12261 / ALA-1)</name>
    <dbReference type="NCBI Taxonomy" id="572547"/>
    <lineage>
        <taxon>Bacteria</taxon>
        <taxon>Thermotogati</taxon>
        <taxon>Synergistota</taxon>
        <taxon>Synergistia</taxon>
        <taxon>Synergistales</taxon>
        <taxon>Aminobacteriaceae</taxon>
        <taxon>Aminobacterium</taxon>
    </lineage>
</organism>
<protein>
    <submittedName>
        <fullName evidence="2">Uncharacterized protein</fullName>
    </submittedName>
</protein>
<evidence type="ECO:0000313" key="3">
    <source>
        <dbReference type="Proteomes" id="UP000002366"/>
    </source>
</evidence>
<dbReference type="Proteomes" id="UP000002366">
    <property type="component" value="Chromosome"/>
</dbReference>
<accession>D5EET2</accession>
<dbReference type="AlphaFoldDB" id="D5EET2"/>
<feature type="transmembrane region" description="Helical" evidence="1">
    <location>
        <begin position="112"/>
        <end position="130"/>
    </location>
</feature>
<dbReference type="EMBL" id="CP001997">
    <property type="protein sequence ID" value="ADE57064.1"/>
    <property type="molecule type" value="Genomic_DNA"/>
</dbReference>
<name>D5EET2_AMICL</name>
<gene>
    <name evidence="2" type="ordered locus">Amico_0937</name>
</gene>
<dbReference type="eggNOG" id="ENOG5032THK">
    <property type="taxonomic scope" value="Bacteria"/>
</dbReference>
<keyword evidence="1" id="KW-0472">Membrane</keyword>
<keyword evidence="3" id="KW-1185">Reference proteome</keyword>
<dbReference type="KEGG" id="aco:Amico_0937"/>
<feature type="transmembrane region" description="Helical" evidence="1">
    <location>
        <begin position="33"/>
        <end position="51"/>
    </location>
</feature>
<dbReference type="Gene3D" id="1.20.140.150">
    <property type="match status" value="1"/>
</dbReference>
<keyword evidence="1" id="KW-1133">Transmembrane helix</keyword>
<evidence type="ECO:0000313" key="2">
    <source>
        <dbReference type="EMBL" id="ADE57064.1"/>
    </source>
</evidence>
<feature type="transmembrane region" description="Helical" evidence="1">
    <location>
        <begin position="57"/>
        <end position="81"/>
    </location>
</feature>
<evidence type="ECO:0000256" key="1">
    <source>
        <dbReference type="SAM" id="Phobius"/>
    </source>
</evidence>
<sequence>MVKEKEFEEKNVSYYSVLLHAWIDSNMEYDKTLISLSSLGIALLVTILSTIKPSSWWILASCVISFFGFGACIWICLTIYLKNTDHIENLLHDNQDPRLSLKLVQYDKRSKMSFVLGVIGFCLAGIISALK</sequence>
<keyword evidence="1" id="KW-0812">Transmembrane</keyword>
<dbReference type="HOGENOM" id="CLU_1923143_0_0_0"/>
<proteinExistence type="predicted"/>
<reference evidence="2 3" key="1">
    <citation type="journal article" date="2010" name="Stand. Genomic Sci.">
        <title>Complete genome sequence of Aminobacterium colombiense type strain (ALA-1).</title>
        <authorList>
            <person name="Chertkov O."/>
            <person name="Sikorski J."/>
            <person name="Brambilla E."/>
            <person name="Lapidus A."/>
            <person name="Copeland A."/>
            <person name="Glavina Del Rio T."/>
            <person name="Nolan M."/>
            <person name="Lucas S."/>
            <person name="Tice H."/>
            <person name="Cheng J.F."/>
            <person name="Han C."/>
            <person name="Detter J.C."/>
            <person name="Bruce D."/>
            <person name="Tapia R."/>
            <person name="Goodwin L."/>
            <person name="Pitluck S."/>
            <person name="Liolios K."/>
            <person name="Ivanova N."/>
            <person name="Mavromatis K."/>
            <person name="Ovchinnikova G."/>
            <person name="Pati A."/>
            <person name="Chen A."/>
            <person name="Palaniappan K."/>
            <person name="Land M."/>
            <person name="Hauser L."/>
            <person name="Chang Y.J."/>
            <person name="Jeffries C.D."/>
            <person name="Spring S."/>
            <person name="Rohde M."/>
            <person name="Goker M."/>
            <person name="Bristow J."/>
            <person name="Eisen J.A."/>
            <person name="Markowitz V."/>
            <person name="Hugenholtz P."/>
            <person name="Kyrpides N.C."/>
            <person name="Klenk H.P."/>
        </authorList>
    </citation>
    <scope>NUCLEOTIDE SEQUENCE [LARGE SCALE GENOMIC DNA]</scope>
    <source>
        <strain evidence="3">DSM 12261 / ALA-1</strain>
    </source>
</reference>